<organism evidence="11 12">
    <name type="scientific">Xenopus laevis</name>
    <name type="common">African clawed frog</name>
    <dbReference type="NCBI Taxonomy" id="8355"/>
    <lineage>
        <taxon>Eukaryota</taxon>
        <taxon>Metazoa</taxon>
        <taxon>Chordata</taxon>
        <taxon>Craniata</taxon>
        <taxon>Vertebrata</taxon>
        <taxon>Euteleostomi</taxon>
        <taxon>Amphibia</taxon>
        <taxon>Batrachia</taxon>
        <taxon>Anura</taxon>
        <taxon>Pipoidea</taxon>
        <taxon>Pipidae</taxon>
        <taxon>Xenopodinae</taxon>
        <taxon>Xenopus</taxon>
        <taxon>Xenopus</taxon>
    </lineage>
</organism>
<feature type="compositionally biased region" description="Basic and acidic residues" evidence="9">
    <location>
        <begin position="31"/>
        <end position="55"/>
    </location>
</feature>
<feature type="region of interest" description="Disordered" evidence="9">
    <location>
        <begin position="21"/>
        <end position="63"/>
    </location>
</feature>
<proteinExistence type="inferred from homology"/>
<dbReference type="PANTHER" id="PTHR24351">
    <property type="entry name" value="RIBOSOMAL PROTEIN S6 KINASE"/>
    <property type="match status" value="1"/>
</dbReference>
<protein>
    <recommendedName>
        <fullName evidence="10">Protein kinase domain-containing protein</fullName>
    </recommendedName>
</protein>
<gene>
    <name evidence="11" type="ORF">XELAEV_18009318mg</name>
</gene>
<evidence type="ECO:0000256" key="1">
    <source>
        <dbReference type="ARBA" id="ARBA00022527"/>
    </source>
</evidence>
<dbReference type="InterPro" id="IPR011009">
    <property type="entry name" value="Kinase-like_dom_sf"/>
</dbReference>
<dbReference type="GO" id="GO:0004674">
    <property type="term" value="F:protein serine/threonine kinase activity"/>
    <property type="evidence" value="ECO:0007669"/>
    <property type="project" value="UniProtKB-KW"/>
</dbReference>
<dbReference type="Pfam" id="PF00069">
    <property type="entry name" value="Pkinase"/>
    <property type="match status" value="1"/>
</dbReference>
<keyword evidence="3" id="KW-0808">Transferase</keyword>
<dbReference type="InterPro" id="IPR045270">
    <property type="entry name" value="STKc_AGC"/>
</dbReference>
<feature type="binding site" evidence="7">
    <location>
        <position position="111"/>
    </location>
    <ligand>
        <name>ATP</name>
        <dbReference type="ChEBI" id="CHEBI:30616"/>
    </ligand>
</feature>
<keyword evidence="6 7" id="KW-0067">ATP-binding</keyword>
<dbReference type="OMA" id="HAFITME"/>
<keyword evidence="4 7" id="KW-0547">Nucleotide-binding</keyword>
<feature type="domain" description="Protein kinase" evidence="10">
    <location>
        <begin position="78"/>
        <end position="308"/>
    </location>
</feature>
<dbReference type="CDD" id="cd05123">
    <property type="entry name" value="STKc_AGC"/>
    <property type="match status" value="1"/>
</dbReference>
<accession>A0A974DTD2</accession>
<evidence type="ECO:0000256" key="5">
    <source>
        <dbReference type="ARBA" id="ARBA00022777"/>
    </source>
</evidence>
<evidence type="ECO:0000256" key="9">
    <source>
        <dbReference type="SAM" id="MobiDB-lite"/>
    </source>
</evidence>
<comment type="similarity">
    <text evidence="8">Belongs to the protein kinase superfamily.</text>
</comment>
<dbReference type="InterPro" id="IPR008271">
    <property type="entry name" value="Ser/Thr_kinase_AS"/>
</dbReference>
<keyword evidence="1 8" id="KW-0723">Serine/threonine-protein kinase</keyword>
<dbReference type="PROSITE" id="PS50011">
    <property type="entry name" value="PROTEIN_KINASE_DOM"/>
    <property type="match status" value="1"/>
</dbReference>
<evidence type="ECO:0000256" key="8">
    <source>
        <dbReference type="RuleBase" id="RU000304"/>
    </source>
</evidence>
<dbReference type="SMART" id="SM00220">
    <property type="entry name" value="S_TKc"/>
    <property type="match status" value="1"/>
</dbReference>
<dbReference type="Gene3D" id="1.10.510.10">
    <property type="entry name" value="Transferase(Phosphotransferase) domain 1"/>
    <property type="match status" value="1"/>
</dbReference>
<dbReference type="Proteomes" id="UP000694892">
    <property type="component" value="Chromosome 1S"/>
</dbReference>
<dbReference type="EMBL" id="CM004467">
    <property type="protein sequence ID" value="OCT97095.1"/>
    <property type="molecule type" value="Genomic_DNA"/>
</dbReference>
<dbReference type="PROSITE" id="PS00107">
    <property type="entry name" value="PROTEIN_KINASE_ATP"/>
    <property type="match status" value="1"/>
</dbReference>
<dbReference type="SUPFAM" id="SSF56112">
    <property type="entry name" value="Protein kinase-like (PK-like)"/>
    <property type="match status" value="1"/>
</dbReference>
<evidence type="ECO:0000313" key="11">
    <source>
        <dbReference type="EMBL" id="OCT97095.1"/>
    </source>
</evidence>
<reference evidence="12" key="1">
    <citation type="journal article" date="2016" name="Nature">
        <title>Genome evolution in the allotetraploid frog Xenopus laevis.</title>
        <authorList>
            <person name="Session A.M."/>
            <person name="Uno Y."/>
            <person name="Kwon T."/>
            <person name="Chapman J.A."/>
            <person name="Toyoda A."/>
            <person name="Takahashi S."/>
            <person name="Fukui A."/>
            <person name="Hikosaka A."/>
            <person name="Suzuki A."/>
            <person name="Kondo M."/>
            <person name="van Heeringen S.J."/>
            <person name="Quigley I."/>
            <person name="Heinz S."/>
            <person name="Ogino H."/>
            <person name="Ochi H."/>
            <person name="Hellsten U."/>
            <person name="Lyons J.B."/>
            <person name="Simakov O."/>
            <person name="Putnam N."/>
            <person name="Stites J."/>
            <person name="Kuroki Y."/>
            <person name="Tanaka T."/>
            <person name="Michiue T."/>
            <person name="Watanabe M."/>
            <person name="Bogdanovic O."/>
            <person name="Lister R."/>
            <person name="Georgiou G."/>
            <person name="Paranjpe S.S."/>
            <person name="van Kruijsbergen I."/>
            <person name="Shu S."/>
            <person name="Carlson J."/>
            <person name="Kinoshita T."/>
            <person name="Ohta Y."/>
            <person name="Mawaribuchi S."/>
            <person name="Jenkins J."/>
            <person name="Grimwood J."/>
            <person name="Schmutz J."/>
            <person name="Mitros T."/>
            <person name="Mozaffari S.V."/>
            <person name="Suzuki Y."/>
            <person name="Haramoto Y."/>
            <person name="Yamamoto T.S."/>
            <person name="Takagi C."/>
            <person name="Heald R."/>
            <person name="Miller K."/>
            <person name="Haudenschild C."/>
            <person name="Kitzman J."/>
            <person name="Nakayama T."/>
            <person name="Izutsu Y."/>
            <person name="Robert J."/>
            <person name="Fortriede J."/>
            <person name="Burns K."/>
            <person name="Lotay V."/>
            <person name="Karimi K."/>
            <person name="Yasuoka Y."/>
            <person name="Dichmann D.S."/>
            <person name="Flajnik M.F."/>
            <person name="Houston D.W."/>
            <person name="Shendure J."/>
            <person name="DuPasquier L."/>
            <person name="Vize P.D."/>
            <person name="Zorn A.M."/>
            <person name="Ito M."/>
            <person name="Marcotte E.M."/>
            <person name="Wallingford J.B."/>
            <person name="Ito Y."/>
            <person name="Asashima M."/>
            <person name="Ueno N."/>
            <person name="Matsuda Y."/>
            <person name="Veenstra G.J."/>
            <person name="Fujiyama A."/>
            <person name="Harland R.M."/>
            <person name="Taira M."/>
            <person name="Rokhsar D.S."/>
        </authorList>
    </citation>
    <scope>NUCLEOTIDE SEQUENCE [LARGE SCALE GENOMIC DNA]</scope>
    <source>
        <strain evidence="12">J</strain>
    </source>
</reference>
<evidence type="ECO:0000256" key="3">
    <source>
        <dbReference type="ARBA" id="ARBA00022679"/>
    </source>
</evidence>
<sequence length="308" mass="34427">YIAPQNILLDQDDRTNTIQKGALEYTAPEKTQQKSMERSRSDETQRKQINNREDGEAGGNKVEEVNATGCNPLSIDNFTFYSKLGQGSFGKVMLATLGERKKYVAMKIIKKKPGCRFSSIVTEASVLKLASASPFLCHGYAAFQTQRHAFITMEFIRGGSIEDHLARYGHLEMSRVLFHSAEIVCGLEFLHSSGIVHRDLKPENIMLDQEGHIKICDFGLAVKNMFGDRTIIGRAGTLGYMAPEVLQKRRYNVAVDWWSLGIIICEMATGICPFYDGSNNEKVIQSTINDEPKIPPSLNEDLKDLLGK</sequence>
<feature type="non-terminal residue" evidence="11">
    <location>
        <position position="1"/>
    </location>
</feature>
<evidence type="ECO:0000313" key="12">
    <source>
        <dbReference type="Proteomes" id="UP000694892"/>
    </source>
</evidence>
<dbReference type="Gene3D" id="3.30.200.20">
    <property type="entry name" value="Phosphorylase Kinase, domain 1"/>
    <property type="match status" value="1"/>
</dbReference>
<dbReference type="AlphaFoldDB" id="A0A974DTD2"/>
<evidence type="ECO:0000256" key="2">
    <source>
        <dbReference type="ARBA" id="ARBA00022553"/>
    </source>
</evidence>
<evidence type="ECO:0000256" key="7">
    <source>
        <dbReference type="PROSITE-ProRule" id="PRU10141"/>
    </source>
</evidence>
<evidence type="ECO:0000259" key="10">
    <source>
        <dbReference type="PROSITE" id="PS50011"/>
    </source>
</evidence>
<feature type="non-terminal residue" evidence="11">
    <location>
        <position position="308"/>
    </location>
</feature>
<dbReference type="InterPro" id="IPR017441">
    <property type="entry name" value="Protein_kinase_ATP_BS"/>
</dbReference>
<keyword evidence="5" id="KW-0418">Kinase</keyword>
<keyword evidence="2" id="KW-0597">Phosphoprotein</keyword>
<evidence type="ECO:0000256" key="4">
    <source>
        <dbReference type="ARBA" id="ARBA00022741"/>
    </source>
</evidence>
<dbReference type="GO" id="GO:0005524">
    <property type="term" value="F:ATP binding"/>
    <property type="evidence" value="ECO:0007669"/>
    <property type="project" value="UniProtKB-UniRule"/>
</dbReference>
<evidence type="ECO:0000256" key="6">
    <source>
        <dbReference type="ARBA" id="ARBA00022840"/>
    </source>
</evidence>
<dbReference type="InterPro" id="IPR000719">
    <property type="entry name" value="Prot_kinase_dom"/>
</dbReference>
<dbReference type="PROSITE" id="PS00108">
    <property type="entry name" value="PROTEIN_KINASE_ST"/>
    <property type="match status" value="1"/>
</dbReference>
<name>A0A974DTD2_XENLA</name>